<dbReference type="Pfam" id="PF12464">
    <property type="entry name" value="Mac"/>
    <property type="match status" value="1"/>
</dbReference>
<keyword evidence="3" id="KW-0677">Repeat</keyword>
<dbReference type="PANTHER" id="PTHR43017:SF1">
    <property type="entry name" value="ACETYLTRANSFERASE YJL218W-RELATED"/>
    <property type="match status" value="1"/>
</dbReference>
<evidence type="ECO:0000256" key="4">
    <source>
        <dbReference type="ARBA" id="ARBA00023315"/>
    </source>
</evidence>
<evidence type="ECO:0000256" key="1">
    <source>
        <dbReference type="ARBA" id="ARBA00007274"/>
    </source>
</evidence>
<gene>
    <name evidence="7" type="ORF">EJP82_25220</name>
</gene>
<dbReference type="Gene3D" id="2.160.10.10">
    <property type="entry name" value="Hexapeptide repeat proteins"/>
    <property type="match status" value="1"/>
</dbReference>
<dbReference type="EMBL" id="RZNY01000038">
    <property type="protein sequence ID" value="RUT40325.1"/>
    <property type="molecule type" value="Genomic_DNA"/>
</dbReference>
<dbReference type="GO" id="GO:0008870">
    <property type="term" value="F:galactoside O-acetyltransferase activity"/>
    <property type="evidence" value="ECO:0007669"/>
    <property type="project" value="TreeGrafter"/>
</dbReference>
<protein>
    <recommendedName>
        <fullName evidence="5">Acetyltransferase</fullName>
        <ecNumber evidence="5">2.3.1.-</ecNumber>
    </recommendedName>
</protein>
<comment type="similarity">
    <text evidence="1 5">Belongs to the transferase hexapeptide repeat family.</text>
</comment>
<dbReference type="FunFam" id="2.160.10.10:FF:000025">
    <property type="entry name" value="Hexapeptide-repeat containing-acetyltransferase"/>
    <property type="match status" value="1"/>
</dbReference>
<evidence type="ECO:0000256" key="3">
    <source>
        <dbReference type="ARBA" id="ARBA00022737"/>
    </source>
</evidence>
<keyword evidence="2 5" id="KW-0808">Transferase</keyword>
<keyword evidence="4 5" id="KW-0012">Acyltransferase</keyword>
<accession>A0A433XZ25</accession>
<dbReference type="InterPro" id="IPR011004">
    <property type="entry name" value="Trimer_LpxA-like_sf"/>
</dbReference>
<organism evidence="7 8">
    <name type="scientific">Paenibacillus anaericanus</name>
    <dbReference type="NCBI Taxonomy" id="170367"/>
    <lineage>
        <taxon>Bacteria</taxon>
        <taxon>Bacillati</taxon>
        <taxon>Bacillota</taxon>
        <taxon>Bacilli</taxon>
        <taxon>Bacillales</taxon>
        <taxon>Paenibacillaceae</taxon>
        <taxon>Paenibacillus</taxon>
    </lineage>
</organism>
<dbReference type="SUPFAM" id="SSF51161">
    <property type="entry name" value="Trimeric LpxA-like enzymes"/>
    <property type="match status" value="1"/>
</dbReference>
<dbReference type="SMART" id="SM01266">
    <property type="entry name" value="Mac"/>
    <property type="match status" value="1"/>
</dbReference>
<evidence type="ECO:0000256" key="5">
    <source>
        <dbReference type="RuleBase" id="RU367021"/>
    </source>
</evidence>
<dbReference type="EC" id="2.3.1.-" evidence="5"/>
<dbReference type="Pfam" id="PF00132">
    <property type="entry name" value="Hexapep"/>
    <property type="match status" value="1"/>
</dbReference>
<comment type="caution">
    <text evidence="7">The sequence shown here is derived from an EMBL/GenBank/DDBJ whole genome shotgun (WGS) entry which is preliminary data.</text>
</comment>
<sequence>MTEWEKSKSGKPHVYNDEMEKMHKEAKKLYQEYNKTTDEDEVRREEILSKLLKKKGKNVWIEPTLHCEFGSNITIGNDVFINCNCILMDNTEIVIGNNVLLGPNVCLYTANHAFDPVERANAICINKPIYIGNRVWLSGDIKVVGGVKIGDDSIIGAGSVVIHDIPSGVIAAGNPCRVIREITENDKLM</sequence>
<feature type="domain" description="Maltose/galactoside acetyltransferase" evidence="6">
    <location>
        <begin position="4"/>
        <end position="57"/>
    </location>
</feature>
<evidence type="ECO:0000313" key="7">
    <source>
        <dbReference type="EMBL" id="RUT40325.1"/>
    </source>
</evidence>
<dbReference type="InterPro" id="IPR001451">
    <property type="entry name" value="Hexapep"/>
</dbReference>
<reference evidence="7 8" key="1">
    <citation type="submission" date="2018-12" db="EMBL/GenBank/DDBJ databases">
        <authorList>
            <person name="Sun L."/>
            <person name="Chen Z."/>
        </authorList>
    </citation>
    <scope>NUCLEOTIDE SEQUENCE [LARGE SCALE GENOMIC DNA]</scope>
    <source>
        <strain evidence="7 8">DSM 15890</strain>
    </source>
</reference>
<dbReference type="InterPro" id="IPR024688">
    <property type="entry name" value="Mac_dom"/>
</dbReference>
<dbReference type="CDD" id="cd03357">
    <property type="entry name" value="LbH_MAT_GAT"/>
    <property type="match status" value="1"/>
</dbReference>
<evidence type="ECO:0000256" key="2">
    <source>
        <dbReference type="ARBA" id="ARBA00022679"/>
    </source>
</evidence>
<dbReference type="InterPro" id="IPR039369">
    <property type="entry name" value="LacA-like"/>
</dbReference>
<proteinExistence type="inferred from homology"/>
<dbReference type="PANTHER" id="PTHR43017">
    <property type="entry name" value="GALACTOSIDE O-ACETYLTRANSFERASE"/>
    <property type="match status" value="1"/>
</dbReference>
<dbReference type="AlphaFoldDB" id="A0A433XZ25"/>
<evidence type="ECO:0000259" key="6">
    <source>
        <dbReference type="SMART" id="SM01266"/>
    </source>
</evidence>
<dbReference type="OrthoDB" id="9812571at2"/>
<dbReference type="RefSeq" id="WP_127194824.1">
    <property type="nucleotide sequence ID" value="NZ_RZNY01000038.1"/>
</dbReference>
<evidence type="ECO:0000313" key="8">
    <source>
        <dbReference type="Proteomes" id="UP000279446"/>
    </source>
</evidence>
<keyword evidence="8" id="KW-1185">Reference proteome</keyword>
<dbReference type="Proteomes" id="UP000279446">
    <property type="component" value="Unassembled WGS sequence"/>
</dbReference>
<name>A0A433XZ25_9BACL</name>